<evidence type="ECO:0000313" key="3">
    <source>
        <dbReference type="Proteomes" id="UP001341840"/>
    </source>
</evidence>
<keyword evidence="3" id="KW-1185">Reference proteome</keyword>
<gene>
    <name evidence="2" type="ORF">PIB30_070912</name>
</gene>
<evidence type="ECO:0000313" key="2">
    <source>
        <dbReference type="EMBL" id="MED6174634.1"/>
    </source>
</evidence>
<feature type="region of interest" description="Disordered" evidence="1">
    <location>
        <begin position="260"/>
        <end position="286"/>
    </location>
</feature>
<dbReference type="Proteomes" id="UP001341840">
    <property type="component" value="Unassembled WGS sequence"/>
</dbReference>
<comment type="caution">
    <text evidence="2">The sequence shown here is derived from an EMBL/GenBank/DDBJ whole genome shotgun (WGS) entry which is preliminary data.</text>
</comment>
<sequence length="331" mass="37099">MGRDAGGIWFQSRFRKLIPRWSWCNTCVTHSLCDTGGIRKDSDEDFVGSMDDSSKSSDVLEFVPESQMMRGFFLPAPASIPDLSSVCSHFHTLHLYDMEEELRERFGDGGEDYDVDGGPEFRVGHRFSTREVVHMGVKNYNIRRASEKWWSLIRNTFAGASNMIQDAHVRLYPWVLLTNREVRRYGGLHDCLAPAMSSDHAELDGRLICNFILPIIKSNPSVCISVLQSALQQSYLVRRGLVRAAGGGVDPYLNFLGIHNSRGPRSQQNSSKSRVTRKNSPGRSINGIEINSVPPIRCPQGSAAKIIRTFHPIVESLWSPLTTYGNHNCGI</sequence>
<evidence type="ECO:0000256" key="1">
    <source>
        <dbReference type="SAM" id="MobiDB-lite"/>
    </source>
</evidence>
<reference evidence="2 3" key="1">
    <citation type="journal article" date="2023" name="Plants (Basel)">
        <title>Bridging the Gap: Combining Genomics and Transcriptomics Approaches to Understand Stylosanthes scabra, an Orphan Legume from the Brazilian Caatinga.</title>
        <authorList>
            <person name="Ferreira-Neto J.R.C."/>
            <person name="da Silva M.D."/>
            <person name="Binneck E."/>
            <person name="de Melo N.F."/>
            <person name="da Silva R.H."/>
            <person name="de Melo A.L.T.M."/>
            <person name="Pandolfi V."/>
            <person name="Bustamante F.O."/>
            <person name="Brasileiro-Vidal A.C."/>
            <person name="Benko-Iseppon A.M."/>
        </authorList>
    </citation>
    <scope>NUCLEOTIDE SEQUENCE [LARGE SCALE GENOMIC DNA]</scope>
    <source>
        <tissue evidence="2">Leaves</tissue>
    </source>
</reference>
<organism evidence="2 3">
    <name type="scientific">Stylosanthes scabra</name>
    <dbReference type="NCBI Taxonomy" id="79078"/>
    <lineage>
        <taxon>Eukaryota</taxon>
        <taxon>Viridiplantae</taxon>
        <taxon>Streptophyta</taxon>
        <taxon>Embryophyta</taxon>
        <taxon>Tracheophyta</taxon>
        <taxon>Spermatophyta</taxon>
        <taxon>Magnoliopsida</taxon>
        <taxon>eudicotyledons</taxon>
        <taxon>Gunneridae</taxon>
        <taxon>Pentapetalae</taxon>
        <taxon>rosids</taxon>
        <taxon>fabids</taxon>
        <taxon>Fabales</taxon>
        <taxon>Fabaceae</taxon>
        <taxon>Papilionoideae</taxon>
        <taxon>50 kb inversion clade</taxon>
        <taxon>dalbergioids sensu lato</taxon>
        <taxon>Dalbergieae</taxon>
        <taxon>Pterocarpus clade</taxon>
        <taxon>Stylosanthes</taxon>
    </lineage>
</organism>
<name>A0ABU6VM76_9FABA</name>
<accession>A0ABU6VM76</accession>
<proteinExistence type="predicted"/>
<dbReference type="EMBL" id="JASCZI010151843">
    <property type="protein sequence ID" value="MED6174634.1"/>
    <property type="molecule type" value="Genomic_DNA"/>
</dbReference>
<feature type="compositionally biased region" description="Polar residues" evidence="1">
    <location>
        <begin position="263"/>
        <end position="283"/>
    </location>
</feature>
<protein>
    <submittedName>
        <fullName evidence="2">Uncharacterized protein</fullName>
    </submittedName>
</protein>